<name>A0A809RWU1_9BACT</name>
<proteinExistence type="predicted"/>
<accession>A0A809RWU1</accession>
<dbReference type="EMBL" id="AP021858">
    <property type="protein sequence ID" value="BBO24352.1"/>
    <property type="molecule type" value="Genomic_DNA"/>
</dbReference>
<reference evidence="1" key="1">
    <citation type="journal article" name="DNA Res.">
        <title>The physiological potential of anammox bacteria as revealed by their core genome structure.</title>
        <authorList>
            <person name="Okubo T."/>
            <person name="Toyoda A."/>
            <person name="Fukuhara K."/>
            <person name="Uchiyama I."/>
            <person name="Harigaya Y."/>
            <person name="Kuroiwa M."/>
            <person name="Suzuki T."/>
            <person name="Murakami Y."/>
            <person name="Suwa Y."/>
            <person name="Takami H."/>
        </authorList>
    </citation>
    <scope>NUCLEOTIDE SEQUENCE</scope>
    <source>
        <strain evidence="1">317325-2</strain>
    </source>
</reference>
<evidence type="ECO:0000313" key="2">
    <source>
        <dbReference type="Proteomes" id="UP000662873"/>
    </source>
</evidence>
<dbReference type="Proteomes" id="UP000662873">
    <property type="component" value="Chromosome"/>
</dbReference>
<gene>
    <name evidence="1" type="ORF">NPRO_19470</name>
</gene>
<dbReference type="KEGG" id="npy:NPRO_19470"/>
<organism evidence="1 2">
    <name type="scientific">Candidatus Nitrosymbiomonas proteolyticus</name>
    <dbReference type="NCBI Taxonomy" id="2608984"/>
    <lineage>
        <taxon>Bacteria</taxon>
        <taxon>Bacillati</taxon>
        <taxon>Armatimonadota</taxon>
        <taxon>Armatimonadota incertae sedis</taxon>
        <taxon>Candidatus Nitrosymbiomonas</taxon>
    </lineage>
</organism>
<evidence type="ECO:0000313" key="1">
    <source>
        <dbReference type="EMBL" id="BBO24352.1"/>
    </source>
</evidence>
<dbReference type="AlphaFoldDB" id="A0A809RWU1"/>
<sequence length="479" mass="52846">MRQDTPRKITGSTVRLRLGAELHATVAGRSRGPAPNASVAALALCLARTPQLARERAGLAREVYPFADPISSRTALRQTLRRLRYWLGDGVLSITAKTIAARGTWLLDPVAESRLGAGSAYDHPFFKRIDLAPNPVPFDESRPLDGFADTVRYTAGLDIDSARAVLLGARSFTQSLPLRQCRELLSLTKPHSRRDPLAFEHCELDATVHMQSGEFGEARRAIQRGLRIATHARRHRDIVRANVWGLFLALESGDLETGRGIVSFLQPELHRHRMLVQNGMVAYHWNTGEIGQALELAKSMEGPSKGDPRLDRLHFWSNSAVLAAEAGDDGFFERALGQAEALLLPGLDAPPRANLTLALAIQLRSVSPEDSVRTLLKERARYQEKGWTLHALYFSEALALSRLAAGDLSGAASTWQSASLSRRQLGCRPTPRLLAMKRRITFGEDRWSGQQSPYVDHLLVQSESADKTKAGESTWDPPN</sequence>
<protein>
    <submittedName>
        <fullName evidence="1">Uncharacterized protein</fullName>
    </submittedName>
</protein>